<evidence type="ECO:0000313" key="2">
    <source>
        <dbReference type="EMBL" id="KAF5952777.1"/>
    </source>
</evidence>
<feature type="compositionally biased region" description="Polar residues" evidence="1">
    <location>
        <begin position="315"/>
        <end position="334"/>
    </location>
</feature>
<dbReference type="SUPFAM" id="SSF103657">
    <property type="entry name" value="BAR/IMD domain-like"/>
    <property type="match status" value="1"/>
</dbReference>
<feature type="compositionally biased region" description="Polar residues" evidence="1">
    <location>
        <begin position="183"/>
        <end position="201"/>
    </location>
</feature>
<feature type="compositionally biased region" description="Basic and acidic residues" evidence="1">
    <location>
        <begin position="11"/>
        <end position="30"/>
    </location>
</feature>
<evidence type="ECO:0000256" key="1">
    <source>
        <dbReference type="SAM" id="MobiDB-lite"/>
    </source>
</evidence>
<feature type="region of interest" description="Disordered" evidence="1">
    <location>
        <begin position="143"/>
        <end position="205"/>
    </location>
</feature>
<accession>A0A7J7HK18</accession>
<feature type="region of interest" description="Disordered" evidence="1">
    <location>
        <begin position="1"/>
        <end position="35"/>
    </location>
</feature>
<reference evidence="2 3" key="2">
    <citation type="submission" date="2020-07" db="EMBL/GenBank/DDBJ databases">
        <title>Genome assembly of wild tea tree DASZ reveals pedigree and selection history of tea varieties.</title>
        <authorList>
            <person name="Zhang W."/>
        </authorList>
    </citation>
    <scope>NUCLEOTIDE SEQUENCE [LARGE SCALE GENOMIC DNA]</scope>
    <source>
        <strain evidence="3">cv. G240</strain>
        <tissue evidence="2">Leaf</tissue>
    </source>
</reference>
<comment type="caution">
    <text evidence="2">The sequence shown here is derived from an EMBL/GenBank/DDBJ whole genome shotgun (WGS) entry which is preliminary data.</text>
</comment>
<feature type="compositionally biased region" description="Low complexity" evidence="1">
    <location>
        <begin position="404"/>
        <end position="422"/>
    </location>
</feature>
<keyword evidence="3" id="KW-1185">Reference proteome</keyword>
<reference evidence="3" key="1">
    <citation type="journal article" date="2020" name="Nat. Commun.">
        <title>Genome assembly of wild tea tree DASZ reveals pedigree and selection history of tea varieties.</title>
        <authorList>
            <person name="Zhang W."/>
            <person name="Zhang Y."/>
            <person name="Qiu H."/>
            <person name="Guo Y."/>
            <person name="Wan H."/>
            <person name="Zhang X."/>
            <person name="Scossa F."/>
            <person name="Alseekh S."/>
            <person name="Zhang Q."/>
            <person name="Wang P."/>
            <person name="Xu L."/>
            <person name="Schmidt M.H."/>
            <person name="Jia X."/>
            <person name="Li D."/>
            <person name="Zhu A."/>
            <person name="Guo F."/>
            <person name="Chen W."/>
            <person name="Ni D."/>
            <person name="Usadel B."/>
            <person name="Fernie A.R."/>
            <person name="Wen W."/>
        </authorList>
    </citation>
    <scope>NUCLEOTIDE SEQUENCE [LARGE SCALE GENOMIC DNA]</scope>
    <source>
        <strain evidence="3">cv. G240</strain>
    </source>
</reference>
<feature type="compositionally biased region" description="Basic and acidic residues" evidence="1">
    <location>
        <begin position="341"/>
        <end position="354"/>
    </location>
</feature>
<dbReference type="Proteomes" id="UP000593564">
    <property type="component" value="Unassembled WGS sequence"/>
</dbReference>
<dbReference type="PANTHER" id="PTHR34119">
    <property type="entry name" value="HYDROXYPROLINE-RICH GLYCOPROTEIN-LIKE"/>
    <property type="match status" value="1"/>
</dbReference>
<feature type="compositionally biased region" description="Acidic residues" evidence="1">
    <location>
        <begin position="145"/>
        <end position="170"/>
    </location>
</feature>
<feature type="region of interest" description="Disordered" evidence="1">
    <location>
        <begin position="256"/>
        <end position="354"/>
    </location>
</feature>
<dbReference type="EMBL" id="JACBKZ010000004">
    <property type="protein sequence ID" value="KAF5952777.1"/>
    <property type="molecule type" value="Genomic_DNA"/>
</dbReference>
<protein>
    <submittedName>
        <fullName evidence="2">Uncharacterized protein</fullName>
    </submittedName>
</protein>
<proteinExistence type="predicted"/>
<sequence>MRTSLKKLLHRHSESRDKRDRRLQQSREEIASASQDMQDMRDCYDSLLSAAAATANSAYEFSESLREMGACLLEKTALNDDEESGKVLLMLGKLQFELQKLVDNYVGDEETLCFFRKGLKSLETVEPHVKLVTQQQHIDYQFNGLEDDDDDDDDDSDTSDDDYDDDDDGDYNVHDDSELSFDYGQNDQGKNVSSTPGSSMEENIDGNLGGNYFAFDGELKASSQSAPLSAEKKFDPAERFRQLRPLSSRKFHSYVLPTPVETKSPVSKGQGAQDSRIRQTSFSRGTFNYSHSSPLEQKKYEKIVGNERMSGPVVPSQTSVLKESNNKTTSTSLSPPLAEELPSHPHDRHPISDAKKIKRLAFSGPLTGKSWSKKAGLSTSIPFVSTGPPKLFSGPLLRTPIPRPSSSQKLSPSASPTFTSSPKISELHELPRPPANAASKFSARPSNEIGYSGPLVSKGQENPAANKLGPTVASPLPTPPEAVPCSFSISGGQRLTVSMPLGASQTLKMDQKAEDIASPPLTPISIPKIQPASTAS</sequence>
<evidence type="ECO:0000313" key="3">
    <source>
        <dbReference type="Proteomes" id="UP000593564"/>
    </source>
</evidence>
<name>A0A7J7HK18_CAMSI</name>
<feature type="region of interest" description="Disordered" evidence="1">
    <location>
        <begin position="508"/>
        <end position="536"/>
    </location>
</feature>
<feature type="region of interest" description="Disordered" evidence="1">
    <location>
        <begin position="379"/>
        <end position="479"/>
    </location>
</feature>
<feature type="compositionally biased region" description="Polar residues" evidence="1">
    <location>
        <begin position="264"/>
        <end position="295"/>
    </location>
</feature>
<dbReference type="PANTHER" id="PTHR34119:SF1">
    <property type="entry name" value="OS04G0394700 PROTEIN"/>
    <property type="match status" value="1"/>
</dbReference>
<dbReference type="InterPro" id="IPR027267">
    <property type="entry name" value="AH/BAR_dom_sf"/>
</dbReference>
<dbReference type="InterPro" id="IPR037488">
    <property type="entry name" value="At2g33490-like"/>
</dbReference>
<feature type="compositionally biased region" description="Basic residues" evidence="1">
    <location>
        <begin position="1"/>
        <end position="10"/>
    </location>
</feature>
<feature type="compositionally biased region" description="Basic and acidic residues" evidence="1">
    <location>
        <begin position="296"/>
        <end position="305"/>
    </location>
</feature>
<dbReference type="AlphaFoldDB" id="A0A7J7HK18"/>
<gene>
    <name evidence="2" type="ORF">HYC85_010721</name>
</gene>
<organism evidence="2 3">
    <name type="scientific">Camellia sinensis</name>
    <name type="common">Tea plant</name>
    <name type="synonym">Thea sinensis</name>
    <dbReference type="NCBI Taxonomy" id="4442"/>
    <lineage>
        <taxon>Eukaryota</taxon>
        <taxon>Viridiplantae</taxon>
        <taxon>Streptophyta</taxon>
        <taxon>Embryophyta</taxon>
        <taxon>Tracheophyta</taxon>
        <taxon>Spermatophyta</taxon>
        <taxon>Magnoliopsida</taxon>
        <taxon>eudicotyledons</taxon>
        <taxon>Gunneridae</taxon>
        <taxon>Pentapetalae</taxon>
        <taxon>asterids</taxon>
        <taxon>Ericales</taxon>
        <taxon>Theaceae</taxon>
        <taxon>Camellia</taxon>
    </lineage>
</organism>